<gene>
    <name evidence="1" type="ORF">LCGC14_2564330</name>
</gene>
<dbReference type="AlphaFoldDB" id="A0A0F9B704"/>
<dbReference type="EMBL" id="LAZR01042412">
    <property type="protein sequence ID" value="KKL09592.1"/>
    <property type="molecule type" value="Genomic_DNA"/>
</dbReference>
<organism evidence="1">
    <name type="scientific">marine sediment metagenome</name>
    <dbReference type="NCBI Taxonomy" id="412755"/>
    <lineage>
        <taxon>unclassified sequences</taxon>
        <taxon>metagenomes</taxon>
        <taxon>ecological metagenomes</taxon>
    </lineage>
</organism>
<accession>A0A0F9B704</accession>
<evidence type="ECO:0000313" key="1">
    <source>
        <dbReference type="EMBL" id="KKL09592.1"/>
    </source>
</evidence>
<proteinExistence type="predicted"/>
<protein>
    <submittedName>
        <fullName evidence="1">Uncharacterized protein</fullName>
    </submittedName>
</protein>
<name>A0A0F9B704_9ZZZZ</name>
<reference evidence="1" key="1">
    <citation type="journal article" date="2015" name="Nature">
        <title>Complex archaea that bridge the gap between prokaryotes and eukaryotes.</title>
        <authorList>
            <person name="Spang A."/>
            <person name="Saw J.H."/>
            <person name="Jorgensen S.L."/>
            <person name="Zaremba-Niedzwiedzka K."/>
            <person name="Martijn J."/>
            <person name="Lind A.E."/>
            <person name="van Eijk R."/>
            <person name="Schleper C."/>
            <person name="Guy L."/>
            <person name="Ettema T.J."/>
        </authorList>
    </citation>
    <scope>NUCLEOTIDE SEQUENCE</scope>
</reference>
<sequence>FWLTNEDDKVIEFNPVSAWTVPPGDRPTWPDGFYNGILKDVNALSGGLITDLNDIFIHPDGSKLYTIDQSTGTNLHQFSFLTAFDLSTLLYDNISVVLTTTGQEGVFFSGDGSDNGGFIYSSDTSNFRLDQFVFTVTDVVTVVGEDSWITPNCVPDATSFFSCVSSVDGLDHLEGEVIKLLVDGNVETSTVINGSASLDSVCAGRIHAGIGFCSTIETLDIEAPRGTIQGKNVKIPAVVTRFYKSDMPQVGPTIDNLTQIKLREGEAYGQPTQLFTGDKKQVLHPAWKSNGRLVYQHCLPTPLTILGIIPDIVLGDDDLD</sequence>
<comment type="caution">
    <text evidence="1">The sequence shown here is derived from an EMBL/GenBank/DDBJ whole genome shotgun (WGS) entry which is preliminary data.</text>
</comment>
<feature type="non-terminal residue" evidence="1">
    <location>
        <position position="1"/>
    </location>
</feature>